<protein>
    <submittedName>
        <fullName evidence="1">Uncharacterized protein</fullName>
    </submittedName>
</protein>
<proteinExistence type="predicted"/>
<dbReference type="KEGG" id="hau:Haur_3913"/>
<gene>
    <name evidence="1" type="ordered locus">Haur_3913</name>
</gene>
<dbReference type="BioCyc" id="HAUR316274:GHYA-3955-MONOMER"/>
<dbReference type="InParanoid" id="A9AUV9"/>
<evidence type="ECO:0000313" key="1">
    <source>
        <dbReference type="EMBL" id="ABX06547.1"/>
    </source>
</evidence>
<name>A9AUV9_HERA2</name>
<dbReference type="AlphaFoldDB" id="A9AUV9"/>
<keyword evidence="2" id="KW-1185">Reference proteome</keyword>
<dbReference type="Proteomes" id="UP000000787">
    <property type="component" value="Chromosome"/>
</dbReference>
<accession>A9AUV9</accession>
<dbReference type="STRING" id="316274.Haur_3913"/>
<dbReference type="EMBL" id="CP000875">
    <property type="protein sequence ID" value="ABX06547.1"/>
    <property type="molecule type" value="Genomic_DNA"/>
</dbReference>
<organism evidence="1 2">
    <name type="scientific">Herpetosiphon aurantiacus (strain ATCC 23779 / DSM 785 / 114-95)</name>
    <dbReference type="NCBI Taxonomy" id="316274"/>
    <lineage>
        <taxon>Bacteria</taxon>
        <taxon>Bacillati</taxon>
        <taxon>Chloroflexota</taxon>
        <taxon>Chloroflexia</taxon>
        <taxon>Herpetosiphonales</taxon>
        <taxon>Herpetosiphonaceae</taxon>
        <taxon>Herpetosiphon</taxon>
    </lineage>
</organism>
<evidence type="ECO:0000313" key="2">
    <source>
        <dbReference type="Proteomes" id="UP000000787"/>
    </source>
</evidence>
<sequence length="295" mass="33432">MPTIETTQATSILGFIPWGEAGLKPIDIQTSLPNQPLGRMTPEIVLDTQQQPWFWLDGRIINVDDQRYWEINQSVKANATAVMPTPQGFVVAVASPRTVGIQLLDLNGKLLWQHDRPFELPDELDQRQLLLQDADRVWLYAGNRAGWQLWEINLQTGELSPQFAQNTPAPSQIWLYDGIVMWWSYQASSQTRQWHRHNLATQTTSTVEQSPLNRWFANIKSATPTGGALLVTTNEIIWMDADGQEQNRLTSNDLLPPSWQPATYSLIPSRAVVNAQGMMLWLGFDQQGVYLLQSP</sequence>
<dbReference type="SUPFAM" id="SSF101898">
    <property type="entry name" value="NHL repeat"/>
    <property type="match status" value="1"/>
</dbReference>
<reference evidence="1 2" key="1">
    <citation type="journal article" date="2011" name="Stand. Genomic Sci.">
        <title>Complete genome sequence of the filamentous gliding predatory bacterium Herpetosiphon aurantiacus type strain (114-95(T)).</title>
        <authorList>
            <person name="Kiss H."/>
            <person name="Nett M."/>
            <person name="Domin N."/>
            <person name="Martin K."/>
            <person name="Maresca J.A."/>
            <person name="Copeland A."/>
            <person name="Lapidus A."/>
            <person name="Lucas S."/>
            <person name="Berry K.W."/>
            <person name="Glavina Del Rio T."/>
            <person name="Dalin E."/>
            <person name="Tice H."/>
            <person name="Pitluck S."/>
            <person name="Richardson P."/>
            <person name="Bruce D."/>
            <person name="Goodwin L."/>
            <person name="Han C."/>
            <person name="Detter J.C."/>
            <person name="Schmutz J."/>
            <person name="Brettin T."/>
            <person name="Land M."/>
            <person name="Hauser L."/>
            <person name="Kyrpides N.C."/>
            <person name="Ivanova N."/>
            <person name="Goker M."/>
            <person name="Woyke T."/>
            <person name="Klenk H.P."/>
            <person name="Bryant D.A."/>
        </authorList>
    </citation>
    <scope>NUCLEOTIDE SEQUENCE [LARGE SCALE GENOMIC DNA]</scope>
    <source>
        <strain evidence="2">ATCC 23779 / DSM 785 / 114-95</strain>
    </source>
</reference>
<dbReference type="HOGENOM" id="CLU_942578_0_0_0"/>